<evidence type="ECO:0000256" key="3">
    <source>
        <dbReference type="ARBA" id="ARBA00022989"/>
    </source>
</evidence>
<proteinExistence type="predicted"/>
<dbReference type="Pfam" id="PF01694">
    <property type="entry name" value="Rhomboid"/>
    <property type="match status" value="1"/>
</dbReference>
<dbReference type="PANTHER" id="PTHR43066:SF5">
    <property type="entry name" value="RHOMBOID-LIKE PROTEIN 11, CHLOROPLASTIC-RELATED"/>
    <property type="match status" value="1"/>
</dbReference>
<keyword evidence="8" id="KW-1185">Reference proteome</keyword>
<evidence type="ECO:0000256" key="5">
    <source>
        <dbReference type="SAM" id="Phobius"/>
    </source>
</evidence>
<organism evidence="7 8">
    <name type="scientific">Geobacter soli</name>
    <dbReference type="NCBI Taxonomy" id="1510391"/>
    <lineage>
        <taxon>Bacteria</taxon>
        <taxon>Pseudomonadati</taxon>
        <taxon>Thermodesulfobacteriota</taxon>
        <taxon>Desulfuromonadia</taxon>
        <taxon>Geobacterales</taxon>
        <taxon>Geobacteraceae</taxon>
        <taxon>Geobacter</taxon>
    </lineage>
</organism>
<reference evidence="7 8" key="1">
    <citation type="submission" date="2015-01" db="EMBL/GenBank/DDBJ databases">
        <title>Genome sequence of the anaerobic bacterium Geobacter soli GSS01, a dissimilatory Fe(III) reducer from soil.</title>
        <authorList>
            <person name="Yang G."/>
            <person name="Zhou S."/>
        </authorList>
    </citation>
    <scope>NUCLEOTIDE SEQUENCE [LARGE SCALE GENOMIC DNA]</scope>
    <source>
        <strain evidence="7 8">GSS01</strain>
    </source>
</reference>
<keyword evidence="4 5" id="KW-0472">Membrane</keyword>
<dbReference type="InterPro" id="IPR022764">
    <property type="entry name" value="Peptidase_S54_rhomboid_dom"/>
</dbReference>
<feature type="domain" description="Peptidase S54 rhomboid" evidence="6">
    <location>
        <begin position="144"/>
        <end position="278"/>
    </location>
</feature>
<dbReference type="InterPro" id="IPR035952">
    <property type="entry name" value="Rhomboid-like_sf"/>
</dbReference>
<sequence>MNISPEHLLPLPELWLPLPADPGTGPSTDILTAQDARLWALVLEARYVPVRIEQNGAGWRVLVPAPAFARALREVRLFEEENSNWPPPLPPVRPLEENTLSTLSVLLLLAMFHNLTRFGVTLPGHASTDWFDLGNANAASILDGQWWRAVTALTLHADVSHLAGNLAIGGFIAVLLCRELGAGLSWALLLGSGILGNLTNAYLQLPAHRSVGASTAVFGAVGIFAALSAMRYIHHPNRRGLIPAAAGLALLAALGTEGEHTDLGAHLFGFLWGIGFGIAAEFRLATSGRPGRMVNAVLALASALVVASAWWMAFTAGG</sequence>
<feature type="transmembrane region" description="Helical" evidence="5">
    <location>
        <begin position="211"/>
        <end position="233"/>
    </location>
</feature>
<keyword evidence="3 5" id="KW-1133">Transmembrane helix</keyword>
<keyword evidence="2 5" id="KW-0812">Transmembrane</keyword>
<evidence type="ECO:0000313" key="7">
    <source>
        <dbReference type="EMBL" id="KIE42363.1"/>
    </source>
</evidence>
<dbReference type="PANTHER" id="PTHR43066">
    <property type="entry name" value="RHOMBOID-RELATED PROTEIN"/>
    <property type="match status" value="1"/>
</dbReference>
<gene>
    <name evidence="7" type="ORF">SE37_06845</name>
</gene>
<dbReference type="Gene3D" id="1.20.1540.10">
    <property type="entry name" value="Rhomboid-like"/>
    <property type="match status" value="1"/>
</dbReference>
<evidence type="ECO:0000256" key="1">
    <source>
        <dbReference type="ARBA" id="ARBA00004141"/>
    </source>
</evidence>
<dbReference type="EMBL" id="JXBL01000001">
    <property type="protein sequence ID" value="KIE42363.1"/>
    <property type="molecule type" value="Genomic_DNA"/>
</dbReference>
<feature type="transmembrane region" description="Helical" evidence="5">
    <location>
        <begin position="184"/>
        <end position="205"/>
    </location>
</feature>
<comment type="caution">
    <text evidence="7">The sequence shown here is derived from an EMBL/GenBank/DDBJ whole genome shotgun (WGS) entry which is preliminary data.</text>
</comment>
<dbReference type="SUPFAM" id="SSF144091">
    <property type="entry name" value="Rhomboid-like"/>
    <property type="match status" value="1"/>
</dbReference>
<evidence type="ECO:0000259" key="6">
    <source>
        <dbReference type="Pfam" id="PF01694"/>
    </source>
</evidence>
<evidence type="ECO:0000256" key="2">
    <source>
        <dbReference type="ARBA" id="ARBA00022692"/>
    </source>
</evidence>
<dbReference type="RefSeq" id="WP_039644871.1">
    <property type="nucleotide sequence ID" value="NZ_JXBL01000001.1"/>
</dbReference>
<accession>A0A0C1TSR7</accession>
<dbReference type="GO" id="GO:0004252">
    <property type="term" value="F:serine-type endopeptidase activity"/>
    <property type="evidence" value="ECO:0007669"/>
    <property type="project" value="InterPro"/>
</dbReference>
<evidence type="ECO:0000256" key="4">
    <source>
        <dbReference type="ARBA" id="ARBA00023136"/>
    </source>
</evidence>
<feature type="transmembrane region" description="Helical" evidence="5">
    <location>
        <begin position="263"/>
        <end position="282"/>
    </location>
</feature>
<dbReference type="GO" id="GO:0016020">
    <property type="term" value="C:membrane"/>
    <property type="evidence" value="ECO:0007669"/>
    <property type="project" value="UniProtKB-SubCell"/>
</dbReference>
<feature type="transmembrane region" description="Helical" evidence="5">
    <location>
        <begin position="294"/>
        <end position="313"/>
    </location>
</feature>
<protein>
    <submittedName>
        <fullName evidence="7">Membrane protein</fullName>
    </submittedName>
</protein>
<dbReference type="Proteomes" id="UP000031433">
    <property type="component" value="Unassembled WGS sequence"/>
</dbReference>
<dbReference type="AlphaFoldDB" id="A0A0C1TSR7"/>
<evidence type="ECO:0000313" key="8">
    <source>
        <dbReference type="Proteomes" id="UP000031433"/>
    </source>
</evidence>
<name>A0A0C1TSR7_9BACT</name>
<comment type="subcellular location">
    <subcellularLocation>
        <location evidence="1">Membrane</location>
        <topology evidence="1">Multi-pass membrane protein</topology>
    </subcellularLocation>
</comment>